<dbReference type="GO" id="GO:0005525">
    <property type="term" value="F:GTP binding"/>
    <property type="evidence" value="ECO:0007669"/>
    <property type="project" value="UniProtKB-UniRule"/>
</dbReference>
<comment type="domain">
    <text evidence="8">The N-terminal domain determines nucleotide recognition and specific binding, while the C-terminal domain determines the specific binding to the target protein.</text>
</comment>
<keyword evidence="5 8" id="KW-0460">Magnesium</keyword>
<feature type="binding site" evidence="8">
    <location>
        <position position="68"/>
    </location>
    <ligand>
        <name>GTP</name>
        <dbReference type="ChEBI" id="CHEBI:37565"/>
    </ligand>
</feature>
<accession>A0A6A7XZN5</accession>
<dbReference type="InterPro" id="IPR025877">
    <property type="entry name" value="MobA-like_NTP_Trfase"/>
</dbReference>
<dbReference type="HAMAP" id="MF_00316">
    <property type="entry name" value="MobA"/>
    <property type="match status" value="1"/>
</dbReference>
<dbReference type="InterPro" id="IPR013482">
    <property type="entry name" value="Molybde_CF_guanTrfase"/>
</dbReference>
<comment type="catalytic activity">
    <reaction evidence="8">
        <text>Mo-molybdopterin + GTP + H(+) = Mo-molybdopterin guanine dinucleotide + diphosphate</text>
        <dbReference type="Rhea" id="RHEA:34243"/>
        <dbReference type="ChEBI" id="CHEBI:15378"/>
        <dbReference type="ChEBI" id="CHEBI:33019"/>
        <dbReference type="ChEBI" id="CHEBI:37565"/>
        <dbReference type="ChEBI" id="CHEBI:71302"/>
        <dbReference type="ChEBI" id="CHEBI:71310"/>
        <dbReference type="EC" id="2.7.7.77"/>
    </reaction>
</comment>
<dbReference type="EMBL" id="VWNA01000001">
    <property type="protein sequence ID" value="MQT11209.1"/>
    <property type="molecule type" value="Genomic_DNA"/>
</dbReference>
<dbReference type="GO" id="GO:0061603">
    <property type="term" value="F:molybdenum cofactor guanylyltransferase activity"/>
    <property type="evidence" value="ECO:0007669"/>
    <property type="project" value="UniProtKB-EC"/>
</dbReference>
<keyword evidence="3 8" id="KW-0479">Metal-binding</keyword>
<reference evidence="10 11" key="1">
    <citation type="submission" date="2019-09" db="EMBL/GenBank/DDBJ databases">
        <title>Segnochrobactrum spirostomi gen. nov., sp. nov., isolated from the ciliate Spirostomum cf. yagiui and description of a novel family, Segnochrobactraceae fam. nov. within the order Rhizobiales of the class Alphaproteobacteria.</title>
        <authorList>
            <person name="Akter S."/>
            <person name="Shazib S.U.A."/>
            <person name="Shin M.K."/>
        </authorList>
    </citation>
    <scope>NUCLEOTIDE SEQUENCE [LARGE SCALE GENOMIC DNA]</scope>
    <source>
        <strain evidence="10 11">Sp-1</strain>
    </source>
</reference>
<keyword evidence="6 8" id="KW-0342">GTP-binding</keyword>
<keyword evidence="7 8" id="KW-0501">Molybdenum cofactor biosynthesis</keyword>
<feature type="binding site" evidence="8">
    <location>
        <position position="101"/>
    </location>
    <ligand>
        <name>GTP</name>
        <dbReference type="ChEBI" id="CHEBI:37565"/>
    </ligand>
</feature>
<evidence type="ECO:0000256" key="8">
    <source>
        <dbReference type="HAMAP-Rule" id="MF_00316"/>
    </source>
</evidence>
<dbReference type="EC" id="2.7.7.77" evidence="8"/>
<dbReference type="NCBIfam" id="TIGR02665">
    <property type="entry name" value="molyb_mobA"/>
    <property type="match status" value="1"/>
</dbReference>
<dbReference type="GO" id="GO:1902758">
    <property type="term" value="P:bis(molybdopterin guanine dinucleotide)molybdenum biosynthetic process"/>
    <property type="evidence" value="ECO:0007669"/>
    <property type="project" value="TreeGrafter"/>
</dbReference>
<dbReference type="GO" id="GO:0046872">
    <property type="term" value="F:metal ion binding"/>
    <property type="evidence" value="ECO:0007669"/>
    <property type="project" value="UniProtKB-KW"/>
</dbReference>
<comment type="cofactor">
    <cofactor evidence="8">
        <name>Mg(2+)</name>
        <dbReference type="ChEBI" id="CHEBI:18420"/>
    </cofactor>
</comment>
<sequence length="204" mass="21266">MPVTIAGLVLAGGLSRRMGRDKASIVLGGETLAARGLRRLRPQVDLLALNANGPEGAFGELGVPVLKDHHAGFQGPLAGIAAGLAWARTAGAAQLATVPVDSPFVPEDFVARLTAAAPADRIAVARTVTGRHPVAALIPTALAADLERWLAANETRRVNAWLGTHPIVEVDFPPLVIEGEDIDPFINLNTPADLAVAERLAAIR</sequence>
<dbReference type="PANTHER" id="PTHR19136">
    <property type="entry name" value="MOLYBDENUM COFACTOR GUANYLYLTRANSFERASE"/>
    <property type="match status" value="1"/>
</dbReference>
<evidence type="ECO:0000256" key="3">
    <source>
        <dbReference type="ARBA" id="ARBA00022723"/>
    </source>
</evidence>
<evidence type="ECO:0000256" key="2">
    <source>
        <dbReference type="ARBA" id="ARBA00022679"/>
    </source>
</evidence>
<dbReference type="CDD" id="cd02503">
    <property type="entry name" value="MobA"/>
    <property type="match status" value="1"/>
</dbReference>
<evidence type="ECO:0000313" key="10">
    <source>
        <dbReference type="EMBL" id="MQT11209.1"/>
    </source>
</evidence>
<dbReference type="InterPro" id="IPR029044">
    <property type="entry name" value="Nucleotide-diphossugar_trans"/>
</dbReference>
<dbReference type="Gene3D" id="3.90.550.10">
    <property type="entry name" value="Spore Coat Polysaccharide Biosynthesis Protein SpsA, Chain A"/>
    <property type="match status" value="1"/>
</dbReference>
<proteinExistence type="inferred from homology"/>
<comment type="caution">
    <text evidence="10">The sequence shown here is derived from an EMBL/GenBank/DDBJ whole genome shotgun (WGS) entry which is preliminary data.</text>
</comment>
<evidence type="ECO:0000256" key="6">
    <source>
        <dbReference type="ARBA" id="ARBA00023134"/>
    </source>
</evidence>
<evidence type="ECO:0000256" key="7">
    <source>
        <dbReference type="ARBA" id="ARBA00023150"/>
    </source>
</evidence>
<feature type="binding site" evidence="8">
    <location>
        <position position="101"/>
    </location>
    <ligand>
        <name>Mg(2+)</name>
        <dbReference type="ChEBI" id="CHEBI:18420"/>
    </ligand>
</feature>
<feature type="domain" description="MobA-like NTP transferase" evidence="9">
    <location>
        <begin position="7"/>
        <end position="159"/>
    </location>
</feature>
<dbReference type="PANTHER" id="PTHR19136:SF81">
    <property type="entry name" value="MOLYBDENUM COFACTOR GUANYLYLTRANSFERASE"/>
    <property type="match status" value="1"/>
</dbReference>
<keyword evidence="2 8" id="KW-0808">Transferase</keyword>
<evidence type="ECO:0000256" key="4">
    <source>
        <dbReference type="ARBA" id="ARBA00022741"/>
    </source>
</evidence>
<comment type="subunit">
    <text evidence="8">Monomer.</text>
</comment>
<dbReference type="SUPFAM" id="SSF53448">
    <property type="entry name" value="Nucleotide-diphospho-sugar transferases"/>
    <property type="match status" value="1"/>
</dbReference>
<keyword evidence="11" id="KW-1185">Reference proteome</keyword>
<comment type="function">
    <text evidence="8">Transfers a GMP moiety from GTP to Mo-molybdopterin (Mo-MPT) cofactor (Moco or molybdenum cofactor) to form Mo-molybdopterin guanine dinucleotide (Mo-MGD) cofactor.</text>
</comment>
<comment type="similarity">
    <text evidence="8">Belongs to the MobA family.</text>
</comment>
<dbReference type="AlphaFoldDB" id="A0A6A7XZN5"/>
<dbReference type="Pfam" id="PF12804">
    <property type="entry name" value="NTP_transf_3"/>
    <property type="match status" value="1"/>
</dbReference>
<comment type="subcellular location">
    <subcellularLocation>
        <location evidence="8">Cytoplasm</location>
    </subcellularLocation>
</comment>
<keyword evidence="10" id="KW-0548">Nucleotidyltransferase</keyword>
<organism evidence="10 11">
    <name type="scientific">Segnochrobactrum spirostomi</name>
    <dbReference type="NCBI Taxonomy" id="2608987"/>
    <lineage>
        <taxon>Bacteria</taxon>
        <taxon>Pseudomonadati</taxon>
        <taxon>Pseudomonadota</taxon>
        <taxon>Alphaproteobacteria</taxon>
        <taxon>Hyphomicrobiales</taxon>
        <taxon>Segnochrobactraceae</taxon>
        <taxon>Segnochrobactrum</taxon>
    </lineage>
</organism>
<feature type="binding site" evidence="8">
    <location>
        <begin position="10"/>
        <end position="12"/>
    </location>
    <ligand>
        <name>GTP</name>
        <dbReference type="ChEBI" id="CHEBI:37565"/>
    </ligand>
</feature>
<name>A0A6A7XZN5_9HYPH</name>
<evidence type="ECO:0000313" key="11">
    <source>
        <dbReference type="Proteomes" id="UP000332515"/>
    </source>
</evidence>
<feature type="binding site" evidence="8">
    <location>
        <position position="22"/>
    </location>
    <ligand>
        <name>GTP</name>
        <dbReference type="ChEBI" id="CHEBI:37565"/>
    </ligand>
</feature>
<dbReference type="Proteomes" id="UP000332515">
    <property type="component" value="Unassembled WGS sequence"/>
</dbReference>
<protein>
    <recommendedName>
        <fullName evidence="8">Molybdenum cofactor guanylyltransferase</fullName>
        <shortName evidence="8">MoCo guanylyltransferase</shortName>
        <ecNumber evidence="8">2.7.7.77</ecNumber>
    </recommendedName>
    <alternativeName>
        <fullName evidence="8">GTP:molybdopterin guanylyltransferase</fullName>
    </alternativeName>
    <alternativeName>
        <fullName evidence="8">Mo-MPT guanylyltransferase</fullName>
    </alternativeName>
    <alternativeName>
        <fullName evidence="8">Molybdopterin guanylyltransferase</fullName>
    </alternativeName>
    <alternativeName>
        <fullName evidence="8">Molybdopterin-guanine dinucleotide synthase</fullName>
        <shortName evidence="8">MGD synthase</shortName>
    </alternativeName>
</protein>
<feature type="binding site" evidence="8">
    <location>
        <position position="50"/>
    </location>
    <ligand>
        <name>GTP</name>
        <dbReference type="ChEBI" id="CHEBI:37565"/>
    </ligand>
</feature>
<keyword evidence="4 8" id="KW-0547">Nucleotide-binding</keyword>
<gene>
    <name evidence="8 10" type="primary">mobA</name>
    <name evidence="10" type="ORF">F0357_00655</name>
</gene>
<evidence type="ECO:0000259" key="9">
    <source>
        <dbReference type="Pfam" id="PF12804"/>
    </source>
</evidence>
<keyword evidence="1 8" id="KW-0963">Cytoplasm</keyword>
<dbReference type="GO" id="GO:0005737">
    <property type="term" value="C:cytoplasm"/>
    <property type="evidence" value="ECO:0007669"/>
    <property type="project" value="UniProtKB-SubCell"/>
</dbReference>
<evidence type="ECO:0000256" key="1">
    <source>
        <dbReference type="ARBA" id="ARBA00022490"/>
    </source>
</evidence>
<evidence type="ECO:0000256" key="5">
    <source>
        <dbReference type="ARBA" id="ARBA00022842"/>
    </source>
</evidence>